<evidence type="ECO:0000313" key="2">
    <source>
        <dbReference type="Proteomes" id="UP000237105"/>
    </source>
</evidence>
<protein>
    <submittedName>
        <fullName evidence="1">Uncharacterized protein</fullName>
    </submittedName>
</protein>
<accession>A0A2P5E1X7</accession>
<evidence type="ECO:0000313" key="1">
    <source>
        <dbReference type="EMBL" id="PON79518.1"/>
    </source>
</evidence>
<dbReference type="AlphaFoldDB" id="A0A2P5E1X7"/>
<reference evidence="2" key="1">
    <citation type="submission" date="2016-06" db="EMBL/GenBank/DDBJ databases">
        <title>Parallel loss of symbiosis genes in relatives of nitrogen-fixing non-legume Parasponia.</title>
        <authorList>
            <person name="Van Velzen R."/>
            <person name="Holmer R."/>
            <person name="Bu F."/>
            <person name="Rutten L."/>
            <person name="Van Zeijl A."/>
            <person name="Liu W."/>
            <person name="Santuari L."/>
            <person name="Cao Q."/>
            <person name="Sharma T."/>
            <person name="Shen D."/>
            <person name="Roswanjaya Y."/>
            <person name="Wardhani T."/>
            <person name="Kalhor M.S."/>
            <person name="Jansen J."/>
            <person name="Van den Hoogen J."/>
            <person name="Gungor B."/>
            <person name="Hartog M."/>
            <person name="Hontelez J."/>
            <person name="Verver J."/>
            <person name="Yang W.-C."/>
            <person name="Schijlen E."/>
            <person name="Repin R."/>
            <person name="Schilthuizen M."/>
            <person name="Schranz E."/>
            <person name="Heidstra R."/>
            <person name="Miyata K."/>
            <person name="Fedorova E."/>
            <person name="Kohlen W."/>
            <person name="Bisseling T."/>
            <person name="Smit S."/>
            <person name="Geurts R."/>
        </authorList>
    </citation>
    <scope>NUCLEOTIDE SEQUENCE [LARGE SCALE GENOMIC DNA]</scope>
    <source>
        <strain evidence="2">cv. WU1-14</strain>
    </source>
</reference>
<dbReference type="EMBL" id="JXTB01000004">
    <property type="protein sequence ID" value="PON79518.1"/>
    <property type="molecule type" value="Genomic_DNA"/>
</dbReference>
<sequence>MYVIICVKTLIFVAVSLVIPPIKIYRPLTRSLISNLGLSEKYGAGDDLANM</sequence>
<organism evidence="1 2">
    <name type="scientific">Parasponia andersonii</name>
    <name type="common">Sponia andersonii</name>
    <dbReference type="NCBI Taxonomy" id="3476"/>
    <lineage>
        <taxon>Eukaryota</taxon>
        <taxon>Viridiplantae</taxon>
        <taxon>Streptophyta</taxon>
        <taxon>Embryophyta</taxon>
        <taxon>Tracheophyta</taxon>
        <taxon>Spermatophyta</taxon>
        <taxon>Magnoliopsida</taxon>
        <taxon>eudicotyledons</taxon>
        <taxon>Gunneridae</taxon>
        <taxon>Pentapetalae</taxon>
        <taxon>rosids</taxon>
        <taxon>fabids</taxon>
        <taxon>Rosales</taxon>
        <taxon>Cannabaceae</taxon>
        <taxon>Parasponia</taxon>
    </lineage>
</organism>
<proteinExistence type="predicted"/>
<name>A0A2P5E1X7_PARAD</name>
<keyword evidence="2" id="KW-1185">Reference proteome</keyword>
<dbReference type="Proteomes" id="UP000237105">
    <property type="component" value="Unassembled WGS sequence"/>
</dbReference>
<comment type="caution">
    <text evidence="1">The sequence shown here is derived from an EMBL/GenBank/DDBJ whole genome shotgun (WGS) entry which is preliminary data.</text>
</comment>
<gene>
    <name evidence="1" type="ORF">PanWU01x14_012530</name>
</gene>